<evidence type="ECO:0000256" key="5">
    <source>
        <dbReference type="ARBA" id="ARBA00023136"/>
    </source>
</evidence>
<organism evidence="7 8">
    <name type="scientific">Neolewinella antarctica</name>
    <dbReference type="NCBI Taxonomy" id="442734"/>
    <lineage>
        <taxon>Bacteria</taxon>
        <taxon>Pseudomonadati</taxon>
        <taxon>Bacteroidota</taxon>
        <taxon>Saprospiria</taxon>
        <taxon>Saprospirales</taxon>
        <taxon>Lewinellaceae</taxon>
        <taxon>Neolewinella</taxon>
    </lineage>
</organism>
<dbReference type="RefSeq" id="WP_168036655.1">
    <property type="nucleotide sequence ID" value="NZ_JAATJH010000002.1"/>
</dbReference>
<dbReference type="PANTHER" id="PTHR30250">
    <property type="entry name" value="PST FAMILY PREDICTED COLANIC ACID TRANSPORTER"/>
    <property type="match status" value="1"/>
</dbReference>
<dbReference type="PANTHER" id="PTHR30250:SF11">
    <property type="entry name" value="O-ANTIGEN TRANSPORTER-RELATED"/>
    <property type="match status" value="1"/>
</dbReference>
<evidence type="ECO:0000256" key="6">
    <source>
        <dbReference type="SAM" id="Phobius"/>
    </source>
</evidence>
<evidence type="ECO:0000313" key="8">
    <source>
        <dbReference type="Proteomes" id="UP000770785"/>
    </source>
</evidence>
<keyword evidence="4 6" id="KW-1133">Transmembrane helix</keyword>
<feature type="transmembrane region" description="Helical" evidence="6">
    <location>
        <begin position="366"/>
        <end position="387"/>
    </location>
</feature>
<feature type="transmembrane region" description="Helical" evidence="6">
    <location>
        <begin position="393"/>
        <end position="412"/>
    </location>
</feature>
<feature type="transmembrane region" description="Helical" evidence="6">
    <location>
        <begin position="259"/>
        <end position="279"/>
    </location>
</feature>
<keyword evidence="2" id="KW-1003">Cell membrane</keyword>
<feature type="transmembrane region" description="Helical" evidence="6">
    <location>
        <begin position="300"/>
        <end position="319"/>
    </location>
</feature>
<feature type="transmembrane region" description="Helical" evidence="6">
    <location>
        <begin position="90"/>
        <end position="112"/>
    </location>
</feature>
<evidence type="ECO:0000256" key="3">
    <source>
        <dbReference type="ARBA" id="ARBA00022692"/>
    </source>
</evidence>
<feature type="transmembrane region" description="Helical" evidence="6">
    <location>
        <begin position="424"/>
        <end position="444"/>
    </location>
</feature>
<keyword evidence="8" id="KW-1185">Reference proteome</keyword>
<comment type="caution">
    <text evidence="7">The sequence shown here is derived from an EMBL/GenBank/DDBJ whole genome shotgun (WGS) entry which is preliminary data.</text>
</comment>
<protein>
    <submittedName>
        <fullName evidence="7">O-antigen/teichoic acid export membrane protein</fullName>
    </submittedName>
</protein>
<sequence length="476" mass="53963">MRFPATSWIKGILNHQVVRNFSYLAAGNALAQVISFFTVLKVTSLLAPNDYGLFTFLSAQGMLLMSVGDLGIRNIIIRSIARDGERTNDLMVNGAILRTVSLIALSLIYLIYNYYFGTLDAWQLFLVFAFSFVNVFGNLFENAFLGHERMLPPSLMSIIHSVLWFLAVFLLPVELIEPNNLFLIYLCLYLGKAVFLYYFLVKYDLLKGQIKNFWESSRALLTESWPYFLVLLVMLPFTRLSNNFLDINSTSDEVGYFNLAQRLIGPVSLVLDFAMAAVFPNLSSLWVSDRSRLKSLVSSGFQYFMLAGLLMCFSFSLFIREVVDLLFPASYLPAVVVCQMQVWYLFLTSIDSGVGTILGATDNERYILQLAIVNSLFATPLLFYGSYFGAVGLAYAYVVAFVLFQFYLWYVFRTKLAITVKGAGWVWALAIVLFVVTTAADRLITEQVWLWKGAIWLLISGGMGWYTLRTYKTAVR</sequence>
<dbReference type="Pfam" id="PF01943">
    <property type="entry name" value="Polysacc_synt"/>
    <property type="match status" value="1"/>
</dbReference>
<feature type="transmembrane region" description="Helical" evidence="6">
    <location>
        <begin position="182"/>
        <end position="200"/>
    </location>
</feature>
<dbReference type="InterPro" id="IPR050833">
    <property type="entry name" value="Poly_Biosynth_Transport"/>
</dbReference>
<keyword evidence="3 6" id="KW-0812">Transmembrane</keyword>
<dbReference type="Proteomes" id="UP000770785">
    <property type="component" value="Unassembled WGS sequence"/>
</dbReference>
<comment type="subcellular location">
    <subcellularLocation>
        <location evidence="1">Cell membrane</location>
        <topology evidence="1">Multi-pass membrane protein</topology>
    </subcellularLocation>
</comment>
<dbReference type="EMBL" id="JAATJH010000002">
    <property type="protein sequence ID" value="NJC25886.1"/>
    <property type="molecule type" value="Genomic_DNA"/>
</dbReference>
<evidence type="ECO:0000256" key="2">
    <source>
        <dbReference type="ARBA" id="ARBA00022475"/>
    </source>
</evidence>
<feature type="transmembrane region" description="Helical" evidence="6">
    <location>
        <begin position="51"/>
        <end position="70"/>
    </location>
</feature>
<dbReference type="InterPro" id="IPR002797">
    <property type="entry name" value="Polysacc_synth"/>
</dbReference>
<evidence type="ECO:0000313" key="7">
    <source>
        <dbReference type="EMBL" id="NJC25886.1"/>
    </source>
</evidence>
<accession>A0ABX0X9H6</accession>
<keyword evidence="5 6" id="KW-0472">Membrane</keyword>
<reference evidence="7 8" key="1">
    <citation type="submission" date="2020-03" db="EMBL/GenBank/DDBJ databases">
        <title>Genomic Encyclopedia of Type Strains, Phase IV (KMG-IV): sequencing the most valuable type-strain genomes for metagenomic binning, comparative biology and taxonomic classification.</title>
        <authorList>
            <person name="Goeker M."/>
        </authorList>
    </citation>
    <scope>NUCLEOTIDE SEQUENCE [LARGE SCALE GENOMIC DNA]</scope>
    <source>
        <strain evidence="7 8">DSM 105096</strain>
    </source>
</reference>
<proteinExistence type="predicted"/>
<feature type="transmembrane region" description="Helical" evidence="6">
    <location>
        <begin position="157"/>
        <end position="176"/>
    </location>
</feature>
<feature type="transmembrane region" description="Helical" evidence="6">
    <location>
        <begin position="450"/>
        <end position="468"/>
    </location>
</feature>
<feature type="transmembrane region" description="Helical" evidence="6">
    <location>
        <begin position="124"/>
        <end position="145"/>
    </location>
</feature>
<feature type="transmembrane region" description="Helical" evidence="6">
    <location>
        <begin position="21"/>
        <end position="39"/>
    </location>
</feature>
<name>A0ABX0X9H6_9BACT</name>
<evidence type="ECO:0000256" key="4">
    <source>
        <dbReference type="ARBA" id="ARBA00022989"/>
    </source>
</evidence>
<feature type="transmembrane region" description="Helical" evidence="6">
    <location>
        <begin position="220"/>
        <end position="239"/>
    </location>
</feature>
<gene>
    <name evidence="7" type="ORF">GGR27_001385</name>
</gene>
<evidence type="ECO:0000256" key="1">
    <source>
        <dbReference type="ARBA" id="ARBA00004651"/>
    </source>
</evidence>